<evidence type="ECO:0000256" key="3">
    <source>
        <dbReference type="ARBA" id="ARBA00023110"/>
    </source>
</evidence>
<evidence type="ECO:0000256" key="1">
    <source>
        <dbReference type="ARBA" id="ARBA00000971"/>
    </source>
</evidence>
<feature type="region of interest" description="Disordered" evidence="7">
    <location>
        <begin position="1"/>
        <end position="33"/>
    </location>
</feature>
<dbReference type="RefSeq" id="XP_016601110.1">
    <property type="nucleotide sequence ID" value="XM_016740916.1"/>
</dbReference>
<reference evidence="9 10" key="1">
    <citation type="journal article" date="2015" name="Mol. Plant Microbe Interact.">
        <title>Genome, transcriptome, and functional analyses of Penicillium expansum provide new insights into secondary metabolism and pathogenicity.</title>
        <authorList>
            <person name="Ballester A.R."/>
            <person name="Marcet-Houben M."/>
            <person name="Levin E."/>
            <person name="Sela N."/>
            <person name="Selma-Lazaro C."/>
            <person name="Carmona L."/>
            <person name="Wisniewski M."/>
            <person name="Droby S."/>
            <person name="Gonzalez-Candelas L."/>
            <person name="Gabaldon T."/>
        </authorList>
    </citation>
    <scope>NUCLEOTIDE SEQUENCE [LARGE SCALE GENOMIC DNA]</scope>
    <source>
        <strain evidence="9 10">MD-8</strain>
    </source>
</reference>
<evidence type="ECO:0000256" key="6">
    <source>
        <dbReference type="RuleBase" id="RU363014"/>
    </source>
</evidence>
<comment type="catalytic activity">
    <reaction evidence="1 6">
        <text>[protein]-peptidylproline (omega=180) = [protein]-peptidylproline (omega=0)</text>
        <dbReference type="Rhea" id="RHEA:16237"/>
        <dbReference type="Rhea" id="RHEA-COMP:10747"/>
        <dbReference type="Rhea" id="RHEA-COMP:10748"/>
        <dbReference type="ChEBI" id="CHEBI:83833"/>
        <dbReference type="ChEBI" id="CHEBI:83834"/>
        <dbReference type="EC" id="5.2.1.8"/>
    </reaction>
</comment>
<dbReference type="PROSITE" id="PS50198">
    <property type="entry name" value="PPIC_PPIASE_2"/>
    <property type="match status" value="1"/>
</dbReference>
<dbReference type="GO" id="GO:0003755">
    <property type="term" value="F:peptidyl-prolyl cis-trans isomerase activity"/>
    <property type="evidence" value="ECO:0007669"/>
    <property type="project" value="UniProtKB-UniRule"/>
</dbReference>
<dbReference type="InterPro" id="IPR043323">
    <property type="entry name" value="PIN4"/>
</dbReference>
<keyword evidence="3 5" id="KW-0697">Rotamase</keyword>
<dbReference type="GO" id="GO:0006364">
    <property type="term" value="P:rRNA processing"/>
    <property type="evidence" value="ECO:0007669"/>
    <property type="project" value="InterPro"/>
</dbReference>
<evidence type="ECO:0000256" key="7">
    <source>
        <dbReference type="SAM" id="MobiDB-lite"/>
    </source>
</evidence>
<evidence type="ECO:0000313" key="9">
    <source>
        <dbReference type="EMBL" id="KGO60029.1"/>
    </source>
</evidence>
<dbReference type="PhylomeDB" id="A0A0A2JX72"/>
<accession>A0A0A2JX72</accession>
<evidence type="ECO:0000256" key="5">
    <source>
        <dbReference type="PROSITE-ProRule" id="PRU00278"/>
    </source>
</evidence>
<sequence>MAPKNNAKAAKGKGKDASADDAKGKGGKGGAVKGAQSINVRHILCEKHAKKEEALEKLRNGTKFDEVAREFSEDKARQGGSLGWKTKGGLDPAFENVAFELETSTTGNPKYAEVKTGFGYHIIMVEGRK</sequence>
<feature type="compositionally biased region" description="Basic and acidic residues" evidence="7">
    <location>
        <begin position="13"/>
        <end position="24"/>
    </location>
</feature>
<keyword evidence="10" id="KW-1185">Reference proteome</keyword>
<gene>
    <name evidence="9" type="ORF">PEX2_036410</name>
</gene>
<organism evidence="9 10">
    <name type="scientific">Penicillium expansum</name>
    <name type="common">Blue mold rot fungus</name>
    <dbReference type="NCBI Taxonomy" id="27334"/>
    <lineage>
        <taxon>Eukaryota</taxon>
        <taxon>Fungi</taxon>
        <taxon>Dikarya</taxon>
        <taxon>Ascomycota</taxon>
        <taxon>Pezizomycotina</taxon>
        <taxon>Eurotiomycetes</taxon>
        <taxon>Eurotiomycetidae</taxon>
        <taxon>Eurotiales</taxon>
        <taxon>Aspergillaceae</taxon>
        <taxon>Penicillium</taxon>
    </lineage>
</organism>
<protein>
    <recommendedName>
        <fullName evidence="6">Peptidyl-prolyl cis-trans isomerase</fullName>
        <ecNumber evidence="6">5.2.1.8</ecNumber>
    </recommendedName>
</protein>
<dbReference type="InterPro" id="IPR046357">
    <property type="entry name" value="PPIase_dom_sf"/>
</dbReference>
<comment type="similarity">
    <text evidence="2">Belongs to the PpiC/parvulin rotamase family. PIN4 subfamily.</text>
</comment>
<dbReference type="SUPFAM" id="SSF54534">
    <property type="entry name" value="FKBP-like"/>
    <property type="match status" value="1"/>
</dbReference>
<feature type="domain" description="PpiC" evidence="8">
    <location>
        <begin position="35"/>
        <end position="127"/>
    </location>
</feature>
<dbReference type="HOGENOM" id="CLU_090028_2_0_1"/>
<dbReference type="Gene3D" id="3.10.50.40">
    <property type="match status" value="1"/>
</dbReference>
<evidence type="ECO:0000256" key="4">
    <source>
        <dbReference type="ARBA" id="ARBA00023235"/>
    </source>
</evidence>
<dbReference type="GO" id="GO:0003677">
    <property type="term" value="F:DNA binding"/>
    <property type="evidence" value="ECO:0007669"/>
    <property type="project" value="InterPro"/>
</dbReference>
<dbReference type="EMBL" id="JQFZ01000083">
    <property type="protein sequence ID" value="KGO60029.1"/>
    <property type="molecule type" value="Genomic_DNA"/>
</dbReference>
<evidence type="ECO:0000313" key="10">
    <source>
        <dbReference type="Proteomes" id="UP000030143"/>
    </source>
</evidence>
<dbReference type="VEuPathDB" id="FungiDB:PEXP_058010"/>
<dbReference type="Proteomes" id="UP000030143">
    <property type="component" value="Unassembled WGS sequence"/>
</dbReference>
<dbReference type="PANTHER" id="PTHR45995">
    <property type="match status" value="1"/>
</dbReference>
<evidence type="ECO:0000259" key="8">
    <source>
        <dbReference type="PROSITE" id="PS50198"/>
    </source>
</evidence>
<evidence type="ECO:0000256" key="2">
    <source>
        <dbReference type="ARBA" id="ARBA00010242"/>
    </source>
</evidence>
<dbReference type="OrthoDB" id="1911748at2759"/>
<keyword evidence="4 5" id="KW-0413">Isomerase</keyword>
<dbReference type="AlphaFoldDB" id="A0A0A2JX72"/>
<name>A0A0A2JX72_PENEN</name>
<dbReference type="Pfam" id="PF13616">
    <property type="entry name" value="Rotamase_3"/>
    <property type="match status" value="1"/>
</dbReference>
<dbReference type="EC" id="5.2.1.8" evidence="6"/>
<dbReference type="STRING" id="27334.A0A0A2JX72"/>
<proteinExistence type="inferred from homology"/>
<dbReference type="GeneID" id="27676335"/>
<comment type="caution">
    <text evidence="9">The sequence shown here is derived from an EMBL/GenBank/DDBJ whole genome shotgun (WGS) entry which is preliminary data.</text>
</comment>
<dbReference type="InterPro" id="IPR000297">
    <property type="entry name" value="PPIase_PpiC"/>
</dbReference>